<keyword evidence="4" id="KW-1185">Reference proteome</keyword>
<feature type="compositionally biased region" description="Basic residues" evidence="1">
    <location>
        <begin position="519"/>
        <end position="540"/>
    </location>
</feature>
<sequence length="643" mass="70303">MSSVMAGRRGERTRAEIYARQTTFSSRAKMVSLPRGGCEDTAVSVSSGSEGEMEDVHQDVSARLDAKAENCRARSADRARALPCAIVDSEDEAYAARMQAMQALQSRRGAQKSKSLKTKNNPQVKQQEALDRSLEPSGQRGVGATASTSKAAQNQIDLYFKGTCEKINQTLAIEKPKVEDNGNASLAVNAAPPVVEHQGDTSERAHFEPEPSAHAAATRHYVLFDGTEVDASITGEPHNVTAVACDDVMEVERDAEAQVIVANEDDDMADFVAAQRQRCAARVSTLAQALAHCKDVSEPSDSESMLSYNSSSEDPGYDTAELLNAGFGQRADFDLDDEDDEAFWAGDGCEFLQRMDPFDWALKSMAPKSRNAKQARKMARKKDRLTAFPSDLMAMLEELVVFARDNDQKQFSPEVMGHLARKSVHYACDRMELDSLSRTVPCFRNPKETVRVLTVAKRKGYERRVDAGRIRLMDREGLERIVMRVYEESNCVSYDAPAWAIGEASRGAVVHRGSEAAQKARRAVRASEKRAKKQQTKRRPNGAPGSGSCRGPRTRSPGSSSFGAARRNNSTPRAEALDLPSQQITLVDQDVCTLQHKPINESNVGHQLLLTMGWTAGTGLGADGKGEVDPVTIKYRLGRKGLG</sequence>
<reference evidence="4" key="1">
    <citation type="journal article" date="2019" name="Nat. Commun.">
        <title>Expansion of phycobilisome linker gene families in mesophilic red algae.</title>
        <authorList>
            <person name="Lee J."/>
            <person name="Kim D."/>
            <person name="Bhattacharya D."/>
            <person name="Yoon H.S."/>
        </authorList>
    </citation>
    <scope>NUCLEOTIDE SEQUENCE [LARGE SCALE GENOMIC DNA]</scope>
    <source>
        <strain evidence="4">CCMP 1328</strain>
    </source>
</reference>
<dbReference type="InterPro" id="IPR051189">
    <property type="entry name" value="Splicing_assoc_domain"/>
</dbReference>
<dbReference type="InterPro" id="IPR000467">
    <property type="entry name" value="G_patch_dom"/>
</dbReference>
<dbReference type="Pfam" id="PF01585">
    <property type="entry name" value="G-patch"/>
    <property type="match status" value="1"/>
</dbReference>
<accession>A0A5J4YLQ7</accession>
<dbReference type="PROSITE" id="PS50174">
    <property type="entry name" value="G_PATCH"/>
    <property type="match status" value="1"/>
</dbReference>
<feature type="domain" description="G-patch" evidence="2">
    <location>
        <begin position="601"/>
        <end position="643"/>
    </location>
</feature>
<evidence type="ECO:0000313" key="3">
    <source>
        <dbReference type="EMBL" id="KAA8492419.1"/>
    </source>
</evidence>
<name>A0A5J4YLQ7_PORPP</name>
<dbReference type="AlphaFoldDB" id="A0A5J4YLQ7"/>
<feature type="region of interest" description="Disordered" evidence="1">
    <location>
        <begin position="510"/>
        <end position="581"/>
    </location>
</feature>
<gene>
    <name evidence="3" type="ORF">FVE85_7926</name>
</gene>
<feature type="region of interest" description="Disordered" evidence="1">
    <location>
        <begin position="104"/>
        <end position="148"/>
    </location>
</feature>
<organism evidence="3 4">
    <name type="scientific">Porphyridium purpureum</name>
    <name type="common">Red alga</name>
    <name type="synonym">Porphyridium cruentum</name>
    <dbReference type="NCBI Taxonomy" id="35688"/>
    <lineage>
        <taxon>Eukaryota</taxon>
        <taxon>Rhodophyta</taxon>
        <taxon>Bangiophyceae</taxon>
        <taxon>Porphyridiales</taxon>
        <taxon>Porphyridiaceae</taxon>
        <taxon>Porphyridium</taxon>
    </lineage>
</organism>
<comment type="caution">
    <text evidence="3">The sequence shown here is derived from an EMBL/GenBank/DDBJ whole genome shotgun (WGS) entry which is preliminary data.</text>
</comment>
<dbReference type="GO" id="GO:0003676">
    <property type="term" value="F:nucleic acid binding"/>
    <property type="evidence" value="ECO:0007669"/>
    <property type="project" value="InterPro"/>
</dbReference>
<dbReference type="PANTHER" id="PTHR14195">
    <property type="entry name" value="G PATCH DOMAIN CONTAINING PROTEIN 2"/>
    <property type="match status" value="1"/>
</dbReference>
<evidence type="ECO:0000259" key="2">
    <source>
        <dbReference type="PROSITE" id="PS50174"/>
    </source>
</evidence>
<protein>
    <submittedName>
        <fullName evidence="3">G patch domain-containing protein 2</fullName>
    </submittedName>
</protein>
<proteinExistence type="predicted"/>
<evidence type="ECO:0000256" key="1">
    <source>
        <dbReference type="SAM" id="MobiDB-lite"/>
    </source>
</evidence>
<feature type="compositionally biased region" description="Low complexity" evidence="1">
    <location>
        <begin position="546"/>
        <end position="563"/>
    </location>
</feature>
<evidence type="ECO:0000313" key="4">
    <source>
        <dbReference type="Proteomes" id="UP000324585"/>
    </source>
</evidence>
<dbReference type="EMBL" id="VRMN01000009">
    <property type="protein sequence ID" value="KAA8492419.1"/>
    <property type="molecule type" value="Genomic_DNA"/>
</dbReference>
<dbReference type="Proteomes" id="UP000324585">
    <property type="component" value="Unassembled WGS sequence"/>
</dbReference>
<dbReference type="OrthoDB" id="21470at2759"/>
<dbReference type="SMART" id="SM00443">
    <property type="entry name" value="G_patch"/>
    <property type="match status" value="1"/>
</dbReference>